<dbReference type="Proteomes" id="UP001589733">
    <property type="component" value="Unassembled WGS sequence"/>
</dbReference>
<dbReference type="RefSeq" id="WP_380009880.1">
    <property type="nucleotide sequence ID" value="NZ_JBHLYR010000032.1"/>
</dbReference>
<comment type="caution">
    <text evidence="5">The sequence shown here is derived from an EMBL/GenBank/DDBJ whole genome shotgun (WGS) entry which is preliminary data.</text>
</comment>
<dbReference type="InterPro" id="IPR000792">
    <property type="entry name" value="Tscrpt_reg_LuxR_C"/>
</dbReference>
<evidence type="ECO:0000259" key="4">
    <source>
        <dbReference type="PROSITE" id="PS50043"/>
    </source>
</evidence>
<evidence type="ECO:0000256" key="1">
    <source>
        <dbReference type="ARBA" id="ARBA00023015"/>
    </source>
</evidence>
<gene>
    <name evidence="5" type="ORF">ACFFLM_11670</name>
</gene>
<sequence>MSSPCSIFYDEPVGLALETDIEGLVVLTSCQGEPYLQDVLERLPAALMCRPCVSDVGAVMASIALTPSCLLYIGPPLLAQLTPCERKVLRGLAAGMTNKDIAKQAGKGIRTVATQVSSVLTKLGVKSRHEAARAYWGASNPTLNLDKY</sequence>
<protein>
    <submittedName>
        <fullName evidence="5">LuxR C-terminal-related transcriptional regulator</fullName>
    </submittedName>
</protein>
<dbReference type="PANTHER" id="PTHR44688:SF16">
    <property type="entry name" value="DNA-BINDING TRANSCRIPTIONAL ACTIVATOR DEVR_DOSR"/>
    <property type="match status" value="1"/>
</dbReference>
<keyword evidence="1" id="KW-0805">Transcription regulation</keyword>
<dbReference type="InterPro" id="IPR016032">
    <property type="entry name" value="Sig_transdc_resp-reg_C-effctor"/>
</dbReference>
<dbReference type="Pfam" id="PF00196">
    <property type="entry name" value="GerE"/>
    <property type="match status" value="1"/>
</dbReference>
<dbReference type="PANTHER" id="PTHR44688">
    <property type="entry name" value="DNA-BINDING TRANSCRIPTIONAL ACTIVATOR DEVR_DOSR"/>
    <property type="match status" value="1"/>
</dbReference>
<accession>A0ABV6AYQ2</accession>
<dbReference type="CDD" id="cd06170">
    <property type="entry name" value="LuxR_C_like"/>
    <property type="match status" value="1"/>
</dbReference>
<evidence type="ECO:0000256" key="3">
    <source>
        <dbReference type="ARBA" id="ARBA00023163"/>
    </source>
</evidence>
<organism evidence="5 6">
    <name type="scientific">Deinococcus oregonensis</name>
    <dbReference type="NCBI Taxonomy" id="1805970"/>
    <lineage>
        <taxon>Bacteria</taxon>
        <taxon>Thermotogati</taxon>
        <taxon>Deinococcota</taxon>
        <taxon>Deinococci</taxon>
        <taxon>Deinococcales</taxon>
        <taxon>Deinococcaceae</taxon>
        <taxon>Deinococcus</taxon>
    </lineage>
</organism>
<evidence type="ECO:0000256" key="2">
    <source>
        <dbReference type="ARBA" id="ARBA00023125"/>
    </source>
</evidence>
<dbReference type="Gene3D" id="1.10.10.10">
    <property type="entry name" value="Winged helix-like DNA-binding domain superfamily/Winged helix DNA-binding domain"/>
    <property type="match status" value="1"/>
</dbReference>
<dbReference type="SUPFAM" id="SSF46894">
    <property type="entry name" value="C-terminal effector domain of the bipartite response regulators"/>
    <property type="match status" value="1"/>
</dbReference>
<dbReference type="EMBL" id="JBHLYR010000032">
    <property type="protein sequence ID" value="MFB9992626.1"/>
    <property type="molecule type" value="Genomic_DNA"/>
</dbReference>
<keyword evidence="2" id="KW-0238">DNA-binding</keyword>
<reference evidence="5 6" key="1">
    <citation type="submission" date="2024-09" db="EMBL/GenBank/DDBJ databases">
        <authorList>
            <person name="Sun Q."/>
            <person name="Mori K."/>
        </authorList>
    </citation>
    <scope>NUCLEOTIDE SEQUENCE [LARGE SCALE GENOMIC DNA]</scope>
    <source>
        <strain evidence="5 6">JCM 13503</strain>
    </source>
</reference>
<feature type="domain" description="HTH luxR-type" evidence="4">
    <location>
        <begin position="74"/>
        <end position="139"/>
    </location>
</feature>
<keyword evidence="6" id="KW-1185">Reference proteome</keyword>
<dbReference type="PROSITE" id="PS50043">
    <property type="entry name" value="HTH_LUXR_2"/>
    <property type="match status" value="1"/>
</dbReference>
<dbReference type="PRINTS" id="PR00038">
    <property type="entry name" value="HTHLUXR"/>
</dbReference>
<evidence type="ECO:0000313" key="6">
    <source>
        <dbReference type="Proteomes" id="UP001589733"/>
    </source>
</evidence>
<dbReference type="InterPro" id="IPR036388">
    <property type="entry name" value="WH-like_DNA-bd_sf"/>
</dbReference>
<proteinExistence type="predicted"/>
<keyword evidence="3" id="KW-0804">Transcription</keyword>
<dbReference type="SMART" id="SM00421">
    <property type="entry name" value="HTH_LUXR"/>
    <property type="match status" value="1"/>
</dbReference>
<evidence type="ECO:0000313" key="5">
    <source>
        <dbReference type="EMBL" id="MFB9992626.1"/>
    </source>
</evidence>
<name>A0ABV6AYQ2_9DEIO</name>